<feature type="active site" evidence="16">
    <location>
        <position position="355"/>
    </location>
</feature>
<dbReference type="FunFam" id="1.10.238.10:FF:000005">
    <property type="entry name" value="Phosphoinositide phospholipase C"/>
    <property type="match status" value="1"/>
</dbReference>
<evidence type="ECO:0000259" key="23">
    <source>
        <dbReference type="PROSITE" id="PS50003"/>
    </source>
</evidence>
<dbReference type="GO" id="GO:0032154">
    <property type="term" value="C:cleavage furrow"/>
    <property type="evidence" value="ECO:0007669"/>
    <property type="project" value="UniProtKB-SubCell"/>
</dbReference>
<evidence type="ECO:0000256" key="14">
    <source>
        <dbReference type="ARBA" id="ARBA00023224"/>
    </source>
</evidence>
<feature type="binding site" evidence="17">
    <location>
        <position position="544"/>
    </location>
    <ligand>
        <name>substrate</name>
    </ligand>
</feature>
<dbReference type="InterPro" id="IPR011993">
    <property type="entry name" value="PH-like_dom_sf"/>
</dbReference>
<dbReference type="EC" id="3.1.4.11" evidence="4 20"/>
<keyword evidence="13" id="KW-0472">Membrane</keyword>
<name>A0A672H4R2_SALFA</name>
<feature type="compositionally biased region" description="Low complexity" evidence="21">
    <location>
        <begin position="449"/>
        <end position="472"/>
    </location>
</feature>
<dbReference type="PROSITE" id="PS50003">
    <property type="entry name" value="PH_DOMAIN"/>
    <property type="match status" value="1"/>
</dbReference>
<dbReference type="FunFam" id="1.10.238.10:FF:000071">
    <property type="entry name" value="Phosphoinositide phospholipase C"/>
    <property type="match status" value="1"/>
</dbReference>
<dbReference type="SMART" id="SM00149">
    <property type="entry name" value="PLCYc"/>
    <property type="match status" value="1"/>
</dbReference>
<feature type="domain" description="EF-hand" evidence="26">
    <location>
        <begin position="177"/>
        <end position="212"/>
    </location>
</feature>
<dbReference type="SMART" id="SM00148">
    <property type="entry name" value="PLCXc"/>
    <property type="match status" value="1"/>
</dbReference>
<dbReference type="FunFam" id="2.30.29.30:FF:000088">
    <property type="entry name" value="Phosphoinositide phospholipase C"/>
    <property type="match status" value="1"/>
</dbReference>
<dbReference type="InterPro" id="IPR001192">
    <property type="entry name" value="PI-PLC_fam"/>
</dbReference>
<proteinExistence type="predicted"/>
<dbReference type="Gene3D" id="2.60.40.150">
    <property type="entry name" value="C2 domain"/>
    <property type="match status" value="1"/>
</dbReference>
<dbReference type="InterPro" id="IPR000909">
    <property type="entry name" value="PLipase_C_PInositol-sp_X_dom"/>
</dbReference>
<comment type="catalytic activity">
    <reaction evidence="15">
        <text>a 1,2-diacyl-sn-glycero-3-phospho-(1D-myo-inositol-4,5-bisphosphate) + H2O = 1D-myo-inositol 1,4,5-trisphosphate + a 1,2-diacyl-sn-glycerol + H(+)</text>
        <dbReference type="Rhea" id="RHEA:33179"/>
        <dbReference type="ChEBI" id="CHEBI:15377"/>
        <dbReference type="ChEBI" id="CHEBI:15378"/>
        <dbReference type="ChEBI" id="CHEBI:17815"/>
        <dbReference type="ChEBI" id="CHEBI:58456"/>
        <dbReference type="ChEBI" id="CHEBI:203600"/>
        <dbReference type="EC" id="3.1.4.11"/>
    </reaction>
    <physiologicalReaction direction="left-to-right" evidence="15">
        <dbReference type="Rhea" id="RHEA:33180"/>
    </physiologicalReaction>
</comment>
<reference evidence="27" key="1">
    <citation type="submission" date="2019-06" db="EMBL/GenBank/DDBJ databases">
        <authorList>
            <consortium name="Wellcome Sanger Institute Data Sharing"/>
        </authorList>
    </citation>
    <scope>NUCLEOTIDE SEQUENCE [LARGE SCALE GENOMIC DNA]</scope>
</reference>
<evidence type="ECO:0000256" key="7">
    <source>
        <dbReference type="ARBA" id="ARBA00022723"/>
    </source>
</evidence>
<keyword evidence="9 20" id="KW-0378">Hydrolase</keyword>
<keyword evidence="11 20" id="KW-0442">Lipid degradation</keyword>
<dbReference type="PROSITE" id="PS00018">
    <property type="entry name" value="EF_HAND_1"/>
    <property type="match status" value="2"/>
</dbReference>
<dbReference type="InterPro" id="IPR011992">
    <property type="entry name" value="EF-hand-dom_pair"/>
</dbReference>
<keyword evidence="5" id="KW-0963">Cytoplasm</keyword>
<feature type="binding site" evidence="18">
    <location>
        <position position="704"/>
    </location>
    <ligand>
        <name>Ca(2+)</name>
        <dbReference type="ChEBI" id="CHEBI:29108"/>
        <label>5</label>
    </ligand>
</feature>
<dbReference type="InterPro" id="IPR035892">
    <property type="entry name" value="C2_domain_sf"/>
</dbReference>
<feature type="binding site" evidence="17">
    <location>
        <begin position="30"/>
        <end position="57"/>
    </location>
    <ligand>
        <name>substrate</name>
    </ligand>
</feature>
<dbReference type="PROSITE" id="PS50004">
    <property type="entry name" value="C2"/>
    <property type="match status" value="1"/>
</dbReference>
<evidence type="ECO:0000256" key="18">
    <source>
        <dbReference type="PIRSR" id="PIRSR628391-3"/>
    </source>
</evidence>
<keyword evidence="10 18" id="KW-0106">Calcium</keyword>
<dbReference type="Pfam" id="PF00169">
    <property type="entry name" value="PH"/>
    <property type="match status" value="1"/>
</dbReference>
<organism evidence="27 28">
    <name type="scientific">Salarias fasciatus</name>
    <name type="common">Jewelled blenny</name>
    <name type="synonym">Blennius fasciatus</name>
    <dbReference type="NCBI Taxonomy" id="181472"/>
    <lineage>
        <taxon>Eukaryota</taxon>
        <taxon>Metazoa</taxon>
        <taxon>Chordata</taxon>
        <taxon>Craniata</taxon>
        <taxon>Vertebrata</taxon>
        <taxon>Euteleostomi</taxon>
        <taxon>Actinopterygii</taxon>
        <taxon>Neopterygii</taxon>
        <taxon>Teleostei</taxon>
        <taxon>Neoteleostei</taxon>
        <taxon>Acanthomorphata</taxon>
        <taxon>Ovalentaria</taxon>
        <taxon>Blenniimorphae</taxon>
        <taxon>Blenniiformes</taxon>
        <taxon>Blennioidei</taxon>
        <taxon>Blenniidae</taxon>
        <taxon>Salariinae</taxon>
        <taxon>Salarias</taxon>
    </lineage>
</organism>
<feature type="domain" description="C2" evidence="24">
    <location>
        <begin position="604"/>
        <end position="733"/>
    </location>
</feature>
<feature type="domain" description="EF-hand" evidence="26">
    <location>
        <begin position="141"/>
        <end position="176"/>
    </location>
</feature>
<dbReference type="SMART" id="SM00239">
    <property type="entry name" value="C2"/>
    <property type="match status" value="1"/>
</dbReference>
<dbReference type="InterPro" id="IPR001849">
    <property type="entry name" value="PH_domain"/>
</dbReference>
<dbReference type="Pfam" id="PF00387">
    <property type="entry name" value="PI-PLC-Y"/>
    <property type="match status" value="1"/>
</dbReference>
<dbReference type="PROSITE" id="PS50007">
    <property type="entry name" value="PIPLC_X_DOMAIN"/>
    <property type="match status" value="1"/>
</dbReference>
<feature type="binding site" evidence="18">
    <location>
        <position position="389"/>
    </location>
    <ligand>
        <name>Ca(2+)</name>
        <dbReference type="ChEBI" id="CHEBI:29108"/>
        <label>3</label>
        <note>catalytic</note>
    </ligand>
</feature>
<evidence type="ECO:0000259" key="25">
    <source>
        <dbReference type="PROSITE" id="PS50008"/>
    </source>
</evidence>
<dbReference type="GO" id="GO:0004435">
    <property type="term" value="F:phosphatidylinositol-4,5-bisphosphate phospholipase C activity"/>
    <property type="evidence" value="ECO:0007669"/>
    <property type="project" value="UniProtKB-EC"/>
</dbReference>
<feature type="binding site" evidence="18">
    <location>
        <position position="342"/>
    </location>
    <ligand>
        <name>Ca(2+)</name>
        <dbReference type="ChEBI" id="CHEBI:29108"/>
        <label>3</label>
        <note>catalytic</note>
    </ligand>
</feature>
<evidence type="ECO:0000256" key="10">
    <source>
        <dbReference type="ARBA" id="ARBA00022837"/>
    </source>
</evidence>
<evidence type="ECO:0000256" key="5">
    <source>
        <dbReference type="ARBA" id="ARBA00022490"/>
    </source>
</evidence>
<feature type="chain" id="PRO_5025598318" description="Phosphoinositide phospholipase C" evidence="22">
    <location>
        <begin position="17"/>
        <end position="771"/>
    </location>
</feature>
<dbReference type="GO" id="GO:0005737">
    <property type="term" value="C:cytoplasm"/>
    <property type="evidence" value="ECO:0007669"/>
    <property type="project" value="UniProtKB-SubCell"/>
</dbReference>
<dbReference type="GO" id="GO:0035556">
    <property type="term" value="P:intracellular signal transduction"/>
    <property type="evidence" value="ECO:0007669"/>
    <property type="project" value="InterPro"/>
</dbReference>
<dbReference type="InterPro" id="IPR002048">
    <property type="entry name" value="EF_hand_dom"/>
</dbReference>
<dbReference type="Gene3D" id="1.10.238.10">
    <property type="entry name" value="EF-hand"/>
    <property type="match status" value="2"/>
</dbReference>
<dbReference type="InterPro" id="IPR028391">
    <property type="entry name" value="PLC-delta1_cat"/>
</dbReference>
<dbReference type="GO" id="GO:0005509">
    <property type="term" value="F:calcium ion binding"/>
    <property type="evidence" value="ECO:0007669"/>
    <property type="project" value="InterPro"/>
</dbReference>
<feature type="binding site" evidence="18">
    <location>
        <position position="340"/>
    </location>
    <ligand>
        <name>Ca(2+)</name>
        <dbReference type="ChEBI" id="CHEBI:29108"/>
        <label>3</label>
        <note>catalytic</note>
    </ligand>
</feature>
<feature type="binding site" evidence="18">
    <location>
        <position position="702"/>
    </location>
    <ligand>
        <name>Ca(2+)</name>
        <dbReference type="ChEBI" id="CHEBI:29108"/>
        <label>5</label>
    </ligand>
</feature>
<comment type="cofactor">
    <cofactor evidence="18">
        <name>Ca(2+)</name>
        <dbReference type="ChEBI" id="CHEBI:29108"/>
    </cofactor>
    <text evidence="18">Binds 3 Ca(2+) ions per subunit. Two of the Ca(2+) ions are bound to the C2 domain.</text>
</comment>
<dbReference type="SUPFAM" id="SSF49562">
    <property type="entry name" value="C2 domain (Calcium/lipid-binding domain, CaLB)"/>
    <property type="match status" value="1"/>
</dbReference>
<feature type="binding site" evidence="17">
    <location>
        <position position="438"/>
    </location>
    <ligand>
        <name>substrate</name>
    </ligand>
</feature>
<evidence type="ECO:0000256" key="21">
    <source>
        <dbReference type="SAM" id="MobiDB-lite"/>
    </source>
</evidence>
<evidence type="ECO:0000256" key="19">
    <source>
        <dbReference type="PIRSR" id="PIRSR628391-4"/>
    </source>
</evidence>
<keyword evidence="6" id="KW-0597">Phosphoprotein</keyword>
<evidence type="ECO:0000256" key="8">
    <source>
        <dbReference type="ARBA" id="ARBA00022737"/>
    </source>
</evidence>
<dbReference type="InterPro" id="IPR001711">
    <property type="entry name" value="PLipase_C_Pinositol-sp_Y"/>
</dbReference>
<evidence type="ECO:0000256" key="17">
    <source>
        <dbReference type="PIRSR" id="PIRSR628391-2"/>
    </source>
</evidence>
<evidence type="ECO:0000259" key="24">
    <source>
        <dbReference type="PROSITE" id="PS50004"/>
    </source>
</evidence>
<dbReference type="GO" id="GO:0016042">
    <property type="term" value="P:lipid catabolic process"/>
    <property type="evidence" value="ECO:0007669"/>
    <property type="project" value="UniProtKB-KW"/>
</dbReference>
<evidence type="ECO:0000256" key="15">
    <source>
        <dbReference type="ARBA" id="ARBA00023674"/>
    </source>
</evidence>
<evidence type="ECO:0000256" key="1">
    <source>
        <dbReference type="ARBA" id="ARBA00004170"/>
    </source>
</evidence>
<dbReference type="Gene3D" id="2.30.29.30">
    <property type="entry name" value="Pleckstrin-homology domain (PH domain)/Phosphotyrosine-binding domain (PTB)"/>
    <property type="match status" value="1"/>
</dbReference>
<dbReference type="PROSITE" id="PS50222">
    <property type="entry name" value="EF_HAND_2"/>
    <property type="match status" value="2"/>
</dbReference>
<evidence type="ECO:0000256" key="13">
    <source>
        <dbReference type="ARBA" id="ARBA00023136"/>
    </source>
</evidence>
<dbReference type="PANTHER" id="PTHR10336:SF33">
    <property type="entry name" value="1-PHOSPHATIDYLINOSITOL 4,5-BISPHOSPHATE PHOSPHODIESTERASE DELTA-3"/>
    <property type="match status" value="1"/>
</dbReference>
<dbReference type="InterPro" id="IPR018247">
    <property type="entry name" value="EF_Hand_1_Ca_BS"/>
</dbReference>
<feature type="active site" evidence="16">
    <location>
        <position position="310"/>
    </location>
</feature>
<dbReference type="Ensembl" id="ENSSFAT00005025035.1">
    <property type="protein sequence ID" value="ENSSFAP00005024065.1"/>
    <property type="gene ID" value="ENSSFAG00005010454.1"/>
</dbReference>
<keyword evidence="14" id="KW-0807">Transducer</keyword>
<keyword evidence="22" id="KW-0732">Signal</keyword>
<evidence type="ECO:0000259" key="26">
    <source>
        <dbReference type="PROSITE" id="PS50222"/>
    </source>
</evidence>
<keyword evidence="19" id="KW-0325">Glycoprotein</keyword>
<dbReference type="Pfam" id="PF00388">
    <property type="entry name" value="PI-PLC-X"/>
    <property type="match status" value="1"/>
</dbReference>
<dbReference type="CDD" id="cd08593">
    <property type="entry name" value="PI-PLCc_delta"/>
    <property type="match status" value="1"/>
</dbReference>
<dbReference type="SUPFAM" id="SSF50729">
    <property type="entry name" value="PH domain-like"/>
    <property type="match status" value="1"/>
</dbReference>
<dbReference type="PROSITE" id="PS50008">
    <property type="entry name" value="PIPLC_Y_DOMAIN"/>
    <property type="match status" value="1"/>
</dbReference>
<dbReference type="FunFam" id="3.20.20.190:FF:000022">
    <property type="entry name" value="Phosphoinositide phospholipase C"/>
    <property type="match status" value="1"/>
</dbReference>
<evidence type="ECO:0000313" key="28">
    <source>
        <dbReference type="Proteomes" id="UP000472267"/>
    </source>
</evidence>
<feature type="region of interest" description="Disordered" evidence="21">
    <location>
        <begin position="442"/>
        <end position="479"/>
    </location>
</feature>
<feature type="signal peptide" evidence="22">
    <location>
        <begin position="1"/>
        <end position="16"/>
    </location>
</feature>
<protein>
    <recommendedName>
        <fullName evidence="4 20">Phosphoinositide phospholipase C</fullName>
        <ecNumber evidence="4 20">3.1.4.11</ecNumber>
    </recommendedName>
</protein>
<dbReference type="SUPFAM" id="SSF51695">
    <property type="entry name" value="PLC-like phosphodiesterases"/>
    <property type="match status" value="1"/>
</dbReference>
<feature type="glycosylation site" description="O-linked (GlcNAc) serine" evidence="19">
    <location>
        <position position="192"/>
    </location>
</feature>
<evidence type="ECO:0000256" key="12">
    <source>
        <dbReference type="ARBA" id="ARBA00023098"/>
    </source>
</evidence>
<evidence type="ECO:0000256" key="22">
    <source>
        <dbReference type="SAM" id="SignalP"/>
    </source>
</evidence>
<dbReference type="InterPro" id="IPR000008">
    <property type="entry name" value="C2_dom"/>
</dbReference>
<feature type="binding site" evidence="17">
    <location>
        <position position="440"/>
    </location>
    <ligand>
        <name>substrate</name>
    </ligand>
</feature>
<feature type="binding site" evidence="18">
    <location>
        <position position="673"/>
    </location>
    <ligand>
        <name>Ca(2+)</name>
        <dbReference type="ChEBI" id="CHEBI:29108"/>
        <label>4</label>
    </ligand>
</feature>
<keyword evidence="7 18" id="KW-0479">Metal-binding</keyword>
<dbReference type="PANTHER" id="PTHR10336">
    <property type="entry name" value="PHOSPHOINOSITIDE-SPECIFIC PHOSPHOLIPASE C FAMILY PROTEIN"/>
    <property type="match status" value="1"/>
</dbReference>
<reference evidence="27" key="2">
    <citation type="submission" date="2025-08" db="UniProtKB">
        <authorList>
            <consortium name="Ensembl"/>
        </authorList>
    </citation>
    <scope>IDENTIFICATION</scope>
</reference>
<sequence length="771" mass="87034">MCVCVCVCVCVWLLDNEDIRVMMQGCSMVKVRSSRWKKSRNLRLLEDGLTVWCESTKSSRKAQARQTFAVTEVECVREGCKSEALRRLSGSVPENQCFTVVFRGARKSLDLLCPCEDDAQRWVRGLRTLKERVANMTQKEKLDQYPARYLRRADQNQDGKMSYDEVKWLLQMINIDLSEQYARSLFKRCDRSGDGRLDHIEIEEFCRELLRRPELDAVFRHYSSNGCVLSTAELRDFLGDQGEDASLNHAQSLILTYELNDWAQKNLFMTQNGFTMYMLSRENDVFNPDHARVHQDMSRPLSHYFISSSHNTYLTKDQVTGASSTEPYIRALNQGCRCVELDCWDGDKGEPVIYHGHTLTSKVPFKEVIETIAQYAFKASPYPIVLSLENHCSVEQQAVMAKHLRTILGRKLLTKPLSDQPLRELPSPEDLKGRILVKGKKHTPHLSQLGKTGSSASFSSSSEDELASSTKSTPKKEPAKVCAKLSPELSELVVYCRSVPFRGFGSVSELPPNEMSSFSESDALRLIKDSGKLFVRHNSRQLSRIYPSGQRLQSSNYDPQEMWNGGCQMVALNFQTAGEQMDLNQGRFLPNGRCGYVLKPSFLCSPTSNFNPENTGGGPGHIPTQLTIRIISAQQLPKINTDKMSSIVDPQVWVEIHGVAIDNTRDKTHRIDNNGFNPRWDCTLSFQLQVPELALVRFVVEDHDHTAKNDFVGQFTLPFTSVRTGYRHVHLLKADGSSLSPATLFIHVKVARKGVPVKTVSERMAAAKGKA</sequence>
<evidence type="ECO:0000256" key="4">
    <source>
        <dbReference type="ARBA" id="ARBA00012368"/>
    </source>
</evidence>
<gene>
    <name evidence="27" type="primary">plcd3a</name>
</gene>
<feature type="binding site" evidence="18">
    <location>
        <position position="647"/>
    </location>
    <ligand>
        <name>Ca(2+)</name>
        <dbReference type="ChEBI" id="CHEBI:29108"/>
        <label>4</label>
    </ligand>
</feature>
<keyword evidence="12 20" id="KW-0443">Lipid metabolism</keyword>
<feature type="domain" description="PI-PLC Y-box" evidence="25">
    <location>
        <begin position="489"/>
        <end position="603"/>
    </location>
</feature>
<evidence type="ECO:0000256" key="2">
    <source>
        <dbReference type="ARBA" id="ARBA00004496"/>
    </source>
</evidence>
<evidence type="ECO:0000256" key="3">
    <source>
        <dbReference type="ARBA" id="ARBA00004626"/>
    </source>
</evidence>
<evidence type="ECO:0000256" key="6">
    <source>
        <dbReference type="ARBA" id="ARBA00022553"/>
    </source>
</evidence>
<accession>A0A672H4R2</accession>
<evidence type="ECO:0000313" key="27">
    <source>
        <dbReference type="Ensembl" id="ENSSFAP00005024065.1"/>
    </source>
</evidence>
<evidence type="ECO:0000256" key="9">
    <source>
        <dbReference type="ARBA" id="ARBA00022801"/>
    </source>
</evidence>
<evidence type="ECO:0000256" key="11">
    <source>
        <dbReference type="ARBA" id="ARBA00022963"/>
    </source>
</evidence>
<dbReference type="PRINTS" id="PR00390">
    <property type="entry name" value="PHPHLIPASEC"/>
</dbReference>
<dbReference type="CDD" id="cd00275">
    <property type="entry name" value="C2_PLC_like"/>
    <property type="match status" value="1"/>
</dbReference>
<feature type="binding site" evidence="18">
    <location>
        <position position="649"/>
    </location>
    <ligand>
        <name>Ca(2+)</name>
        <dbReference type="ChEBI" id="CHEBI:29108"/>
        <label>4</label>
    </ligand>
</feature>
<reference evidence="27" key="3">
    <citation type="submission" date="2025-09" db="UniProtKB">
        <authorList>
            <consortium name="Ensembl"/>
        </authorList>
    </citation>
    <scope>IDENTIFICATION</scope>
</reference>
<dbReference type="Pfam" id="PF14788">
    <property type="entry name" value="EF-hand_10"/>
    <property type="match status" value="1"/>
</dbReference>
<comment type="subcellular location">
    <subcellularLocation>
        <location evidence="3">Cleavage furrow</location>
    </subcellularLocation>
    <subcellularLocation>
        <location evidence="2">Cytoplasm</location>
    </subcellularLocation>
    <subcellularLocation>
        <location evidence="1">Membrane</location>
        <topology evidence="1">Peripheral membrane protein</topology>
    </subcellularLocation>
</comment>
<feature type="domain" description="PH" evidence="23">
    <location>
        <begin position="20"/>
        <end position="131"/>
    </location>
</feature>
<dbReference type="Pfam" id="PF00168">
    <property type="entry name" value="C2"/>
    <property type="match status" value="1"/>
</dbReference>
<evidence type="ECO:0000256" key="20">
    <source>
        <dbReference type="RuleBase" id="RU361133"/>
    </source>
</evidence>
<feature type="binding site" evidence="18">
    <location>
        <position position="311"/>
    </location>
    <ligand>
        <name>Ca(2+)</name>
        <dbReference type="ChEBI" id="CHEBI:29108"/>
        <label>3</label>
        <note>catalytic</note>
    </ligand>
</feature>
<dbReference type="SUPFAM" id="SSF47473">
    <property type="entry name" value="EF-hand"/>
    <property type="match status" value="1"/>
</dbReference>
<keyword evidence="28" id="KW-1185">Reference proteome</keyword>
<dbReference type="FunFam" id="2.60.40.150:FF:000058">
    <property type="entry name" value="Phosphoinositide phospholipase C"/>
    <property type="match status" value="1"/>
</dbReference>
<dbReference type="Proteomes" id="UP000472267">
    <property type="component" value="Chromosome 4"/>
</dbReference>
<evidence type="ECO:0000256" key="16">
    <source>
        <dbReference type="PIRSR" id="PIRSR628391-1"/>
    </source>
</evidence>
<keyword evidence="8" id="KW-0677">Repeat</keyword>
<dbReference type="AlphaFoldDB" id="A0A672H4R2"/>
<feature type="binding site" evidence="17">
    <location>
        <position position="517"/>
    </location>
    <ligand>
        <name>substrate</name>
    </ligand>
</feature>
<dbReference type="Gene3D" id="3.20.20.190">
    <property type="entry name" value="Phosphatidylinositol (PI) phosphodiesterase"/>
    <property type="match status" value="1"/>
</dbReference>
<dbReference type="InterPro" id="IPR017946">
    <property type="entry name" value="PLC-like_Pdiesterase_TIM-brl"/>
</dbReference>
<dbReference type="InterPro" id="IPR039504">
    <property type="entry name" value="PLC-delta3_EF-hand"/>
</dbReference>
<dbReference type="SMART" id="SM00233">
    <property type="entry name" value="PH"/>
    <property type="match status" value="1"/>
</dbReference>